<dbReference type="EMBL" id="CADIKB010000033">
    <property type="protein sequence ID" value="CAB3725334.1"/>
    <property type="molecule type" value="Genomic_DNA"/>
</dbReference>
<gene>
    <name evidence="1" type="ORF">LMG22037_05117</name>
</gene>
<protein>
    <submittedName>
        <fullName evidence="1">Uncharacterized protein</fullName>
    </submittedName>
</protein>
<dbReference type="AlphaFoldDB" id="A0A6J5C3S3"/>
<proteinExistence type="predicted"/>
<organism evidence="1 2">
    <name type="scientific">Paraburkholderia phenoliruptrix</name>
    <dbReference type="NCBI Taxonomy" id="252970"/>
    <lineage>
        <taxon>Bacteria</taxon>
        <taxon>Pseudomonadati</taxon>
        <taxon>Pseudomonadota</taxon>
        <taxon>Betaproteobacteria</taxon>
        <taxon>Burkholderiales</taxon>
        <taxon>Burkholderiaceae</taxon>
        <taxon>Paraburkholderia</taxon>
    </lineage>
</organism>
<dbReference type="Proteomes" id="UP000494249">
    <property type="component" value="Unassembled WGS sequence"/>
</dbReference>
<name>A0A6J5C3S3_9BURK</name>
<sequence>MPLVEFETHYLFERDGTHLTNRSRLRFTSHEGLAAAITMAGFREIEWFRDWGGGPFQESTSSEIIAICRA</sequence>
<evidence type="ECO:0000313" key="1">
    <source>
        <dbReference type="EMBL" id="CAB3725334.1"/>
    </source>
</evidence>
<evidence type="ECO:0000313" key="2">
    <source>
        <dbReference type="Proteomes" id="UP000494249"/>
    </source>
</evidence>
<reference evidence="1 2" key="1">
    <citation type="submission" date="2020-04" db="EMBL/GenBank/DDBJ databases">
        <authorList>
            <person name="De Canck E."/>
        </authorList>
    </citation>
    <scope>NUCLEOTIDE SEQUENCE [LARGE SCALE GENOMIC DNA]</scope>
    <source>
        <strain evidence="1 2">LMG 22037</strain>
    </source>
</reference>
<accession>A0A6J5C3S3</accession>